<feature type="compositionally biased region" description="Low complexity" evidence="6">
    <location>
        <begin position="77"/>
        <end position="95"/>
    </location>
</feature>
<comment type="subcellular location">
    <subcellularLocation>
        <location evidence="1">Nucleus</location>
    </subcellularLocation>
</comment>
<dbReference type="PANTHER" id="PTHR31845:SF19">
    <property type="entry name" value="TRANSCRIPTION FACTOR DOMAIN-CONTAINING PROTEIN"/>
    <property type="match status" value="1"/>
</dbReference>
<dbReference type="EMBL" id="CP059662">
    <property type="protein sequence ID" value="QRW19963.1"/>
    <property type="molecule type" value="Genomic_DNA"/>
</dbReference>
<organism evidence="8 9">
    <name type="scientific">Rhizoctonia solani</name>
    <dbReference type="NCBI Taxonomy" id="456999"/>
    <lineage>
        <taxon>Eukaryota</taxon>
        <taxon>Fungi</taxon>
        <taxon>Dikarya</taxon>
        <taxon>Basidiomycota</taxon>
        <taxon>Agaricomycotina</taxon>
        <taxon>Agaricomycetes</taxon>
        <taxon>Cantharellales</taxon>
        <taxon>Ceratobasidiaceae</taxon>
        <taxon>Rhizoctonia</taxon>
    </lineage>
</organism>
<feature type="compositionally biased region" description="Polar residues" evidence="6">
    <location>
        <begin position="20"/>
        <end position="30"/>
    </location>
</feature>
<dbReference type="GO" id="GO:0008270">
    <property type="term" value="F:zinc ion binding"/>
    <property type="evidence" value="ECO:0007669"/>
    <property type="project" value="InterPro"/>
</dbReference>
<dbReference type="PANTHER" id="PTHR31845">
    <property type="entry name" value="FINGER DOMAIN PROTEIN, PUTATIVE-RELATED"/>
    <property type="match status" value="1"/>
</dbReference>
<dbReference type="Proteomes" id="UP000650533">
    <property type="component" value="Chromosome 5"/>
</dbReference>
<evidence type="ECO:0000256" key="1">
    <source>
        <dbReference type="ARBA" id="ARBA00004123"/>
    </source>
</evidence>
<dbReference type="GeneID" id="67031217"/>
<protein>
    <submittedName>
        <fullName evidence="8">Fungal specific transcription factor domain</fullName>
    </submittedName>
</protein>
<evidence type="ECO:0000256" key="2">
    <source>
        <dbReference type="ARBA" id="ARBA00023015"/>
    </source>
</evidence>
<proteinExistence type="predicted"/>
<dbReference type="InterPro" id="IPR007219">
    <property type="entry name" value="XnlR_reg_dom"/>
</dbReference>
<dbReference type="GO" id="GO:0005634">
    <property type="term" value="C:nucleus"/>
    <property type="evidence" value="ECO:0007669"/>
    <property type="project" value="UniProtKB-SubCell"/>
</dbReference>
<evidence type="ECO:0000256" key="4">
    <source>
        <dbReference type="ARBA" id="ARBA00023163"/>
    </source>
</evidence>
<evidence type="ECO:0000313" key="8">
    <source>
        <dbReference type="EMBL" id="QRW19963.1"/>
    </source>
</evidence>
<keyword evidence="3" id="KW-0238">DNA-binding</keyword>
<keyword evidence="4" id="KW-0804">Transcription</keyword>
<name>A0A8H8SX66_9AGAM</name>
<evidence type="ECO:0000256" key="5">
    <source>
        <dbReference type="ARBA" id="ARBA00023242"/>
    </source>
</evidence>
<dbReference type="CDD" id="cd12148">
    <property type="entry name" value="fungal_TF_MHR"/>
    <property type="match status" value="1"/>
</dbReference>
<dbReference type="RefSeq" id="XP_043180200.1">
    <property type="nucleotide sequence ID" value="XM_043328754.1"/>
</dbReference>
<evidence type="ECO:0000256" key="3">
    <source>
        <dbReference type="ARBA" id="ARBA00023125"/>
    </source>
</evidence>
<keyword evidence="5" id="KW-0539">Nucleus</keyword>
<keyword evidence="2" id="KW-0805">Transcription regulation</keyword>
<feature type="region of interest" description="Disordered" evidence="6">
    <location>
        <begin position="74"/>
        <end position="101"/>
    </location>
</feature>
<dbReference type="InterPro" id="IPR051089">
    <property type="entry name" value="prtT"/>
</dbReference>
<dbReference type="KEGG" id="rsx:RhiXN_08938"/>
<feature type="domain" description="Xylanolytic transcriptional activator regulatory" evidence="7">
    <location>
        <begin position="156"/>
        <end position="271"/>
    </location>
</feature>
<dbReference type="AlphaFoldDB" id="A0A8H8SX66"/>
<dbReference type="GO" id="GO:0006351">
    <property type="term" value="P:DNA-templated transcription"/>
    <property type="evidence" value="ECO:0007669"/>
    <property type="project" value="InterPro"/>
</dbReference>
<reference evidence="8" key="1">
    <citation type="submission" date="2020-05" db="EMBL/GenBank/DDBJ databases">
        <title>Evolutionary and genomic comparisons of hybrid uninucleate and nonhybrid Rhizoctonia fungi.</title>
        <authorList>
            <person name="Li C."/>
            <person name="Chen X."/>
        </authorList>
    </citation>
    <scope>NUCLEOTIDE SEQUENCE</scope>
    <source>
        <strain evidence="8">AG-1 IA</strain>
    </source>
</reference>
<gene>
    <name evidence="8" type="ORF">RhiXN_08938</name>
</gene>
<dbReference type="GO" id="GO:0000976">
    <property type="term" value="F:transcription cis-regulatory region binding"/>
    <property type="evidence" value="ECO:0007669"/>
    <property type="project" value="TreeGrafter"/>
</dbReference>
<dbReference type="Pfam" id="PF04082">
    <property type="entry name" value="Fungal_trans"/>
    <property type="match status" value="1"/>
</dbReference>
<feature type="region of interest" description="Disordered" evidence="6">
    <location>
        <begin position="1"/>
        <end position="30"/>
    </location>
</feature>
<evidence type="ECO:0000256" key="6">
    <source>
        <dbReference type="SAM" id="MobiDB-lite"/>
    </source>
</evidence>
<evidence type="ECO:0000259" key="7">
    <source>
        <dbReference type="Pfam" id="PF04082"/>
    </source>
</evidence>
<evidence type="ECO:0000313" key="9">
    <source>
        <dbReference type="Proteomes" id="UP000650533"/>
    </source>
</evidence>
<accession>A0A8H8SX66</accession>
<sequence>MSPVDSAPSSSHLPVHSPAASASQTSSYVNSARHYGDARFEQEHSLRGLPVSPSPPSHLQTLVLLENTKTSPHFTIGAGTTVESSSGSGSATNASLDPDRSLKLMGSTKEPHPKDAIAVTTPNPRIITTLRFQWGSFKKQKYQNYSVSLLDPALHTPTYVRTRSSVLFTAILTVSCRFARPNAWENCNSLGQTLLGRALADGICSIEYVQALSLLTFWKDSRDSSSWRKVGLAIRMAYELNLHEPRTEPLSPDELLAREQLNKERTWLHVFAELVCYDMTTAMQRNKPQMVPNYSLPDAIEWLGDHPDFPCNADAMLVISSSFGGIRLLCHSLFSSMTTANKAAFEPLMRHVSNLLDERIKRWINTDQRINLAPVSRALLKFQSLNLKLLVAELKLLNLIQPQLTATRMQTLECIKCAMDVLRHVITELVPNGSIIYCQDMLAISCAYAGVWLFKQLPHVDEGLSNEIIDVFNGVSNACRALARQKGDTPSHFVQFFDHLVRNARSHTTLIVGRQQTSPFGHFGKNRYRPGQVSASMPESVNRYVVPELIPPLEGMDYQWTNVMNGLNDWWRNFNYLGADAVKSDFAMGNPM</sequence>
<dbReference type="GO" id="GO:0000981">
    <property type="term" value="F:DNA-binding transcription factor activity, RNA polymerase II-specific"/>
    <property type="evidence" value="ECO:0007669"/>
    <property type="project" value="TreeGrafter"/>
</dbReference>